<feature type="region of interest" description="Disordered" evidence="9">
    <location>
        <begin position="309"/>
        <end position="328"/>
    </location>
</feature>
<gene>
    <name evidence="12" type="ORF">GCM10010124_37230</name>
</gene>
<evidence type="ECO:0000256" key="9">
    <source>
        <dbReference type="SAM" id="MobiDB-lite"/>
    </source>
</evidence>
<dbReference type="PANTHER" id="PTHR48090">
    <property type="entry name" value="UNDECAPRENYL-PHOSPHATE 4-DEOXY-4-FORMAMIDO-L-ARABINOSE TRANSFERASE-RELATED"/>
    <property type="match status" value="1"/>
</dbReference>
<keyword evidence="6" id="KW-0448">Lipopolysaccharide biosynthesis</keyword>
<dbReference type="EMBL" id="BMQC01000019">
    <property type="protein sequence ID" value="GGK40935.1"/>
    <property type="molecule type" value="Genomic_DNA"/>
</dbReference>
<feature type="transmembrane region" description="Helical" evidence="10">
    <location>
        <begin position="263"/>
        <end position="285"/>
    </location>
</feature>
<evidence type="ECO:0000256" key="6">
    <source>
        <dbReference type="ARBA" id="ARBA00022985"/>
    </source>
</evidence>
<reference evidence="12" key="1">
    <citation type="journal article" date="2014" name="Int. J. Syst. Evol. Microbiol.">
        <title>Complete genome sequence of Corynebacterium casei LMG S-19264T (=DSM 44701T), isolated from a smear-ripened cheese.</title>
        <authorList>
            <consortium name="US DOE Joint Genome Institute (JGI-PGF)"/>
            <person name="Walter F."/>
            <person name="Albersmeier A."/>
            <person name="Kalinowski J."/>
            <person name="Ruckert C."/>
        </authorList>
    </citation>
    <scope>NUCLEOTIDE SEQUENCE</scope>
    <source>
        <strain evidence="12">JCM 3091</strain>
    </source>
</reference>
<keyword evidence="8 10" id="KW-0472">Membrane</keyword>
<evidence type="ECO:0000256" key="4">
    <source>
        <dbReference type="ARBA" id="ARBA00022679"/>
    </source>
</evidence>
<keyword evidence="13" id="KW-1185">Reference proteome</keyword>
<evidence type="ECO:0000256" key="7">
    <source>
        <dbReference type="ARBA" id="ARBA00022989"/>
    </source>
</evidence>
<organism evidence="12 13">
    <name type="scientific">Pilimelia terevasa</name>
    <dbReference type="NCBI Taxonomy" id="53372"/>
    <lineage>
        <taxon>Bacteria</taxon>
        <taxon>Bacillati</taxon>
        <taxon>Actinomycetota</taxon>
        <taxon>Actinomycetes</taxon>
        <taxon>Micromonosporales</taxon>
        <taxon>Micromonosporaceae</taxon>
        <taxon>Pilimelia</taxon>
    </lineage>
</organism>
<evidence type="ECO:0000256" key="1">
    <source>
        <dbReference type="ARBA" id="ARBA00006739"/>
    </source>
</evidence>
<comment type="caution">
    <text evidence="12">The sequence shown here is derived from an EMBL/GenBank/DDBJ whole genome shotgun (WGS) entry which is preliminary data.</text>
</comment>
<dbReference type="SUPFAM" id="SSF53448">
    <property type="entry name" value="Nucleotide-diphospho-sugar transferases"/>
    <property type="match status" value="1"/>
</dbReference>
<evidence type="ECO:0000256" key="10">
    <source>
        <dbReference type="SAM" id="Phobius"/>
    </source>
</evidence>
<evidence type="ECO:0000256" key="8">
    <source>
        <dbReference type="ARBA" id="ARBA00023136"/>
    </source>
</evidence>
<dbReference type="GO" id="GO:0009103">
    <property type="term" value="P:lipopolysaccharide biosynthetic process"/>
    <property type="evidence" value="ECO:0007669"/>
    <property type="project" value="UniProtKB-KW"/>
</dbReference>
<keyword evidence="5 10" id="KW-0812">Transmembrane</keyword>
<feature type="compositionally biased region" description="Low complexity" evidence="9">
    <location>
        <begin position="310"/>
        <end position="328"/>
    </location>
</feature>
<name>A0A8J3FJL1_9ACTN</name>
<evidence type="ECO:0000256" key="3">
    <source>
        <dbReference type="ARBA" id="ARBA00022676"/>
    </source>
</evidence>
<feature type="domain" description="Glycosyltransferase 2-like" evidence="11">
    <location>
        <begin position="4"/>
        <end position="130"/>
    </location>
</feature>
<evidence type="ECO:0000313" key="12">
    <source>
        <dbReference type="EMBL" id="GGK40935.1"/>
    </source>
</evidence>
<evidence type="ECO:0000256" key="5">
    <source>
        <dbReference type="ARBA" id="ARBA00022692"/>
    </source>
</evidence>
<dbReference type="InterPro" id="IPR029044">
    <property type="entry name" value="Nucleotide-diphossugar_trans"/>
</dbReference>
<dbReference type="Gene3D" id="3.90.550.10">
    <property type="entry name" value="Spore Coat Polysaccharide Biosynthesis Protein SpsA, Chain A"/>
    <property type="match status" value="1"/>
</dbReference>
<reference evidence="12" key="2">
    <citation type="submission" date="2020-09" db="EMBL/GenBank/DDBJ databases">
        <authorList>
            <person name="Sun Q."/>
            <person name="Ohkuma M."/>
        </authorList>
    </citation>
    <scope>NUCLEOTIDE SEQUENCE</scope>
    <source>
        <strain evidence="12">JCM 3091</strain>
    </source>
</reference>
<dbReference type="RefSeq" id="WP_189115687.1">
    <property type="nucleotide sequence ID" value="NZ_BMQC01000019.1"/>
</dbReference>
<dbReference type="CDD" id="cd04187">
    <property type="entry name" value="DPM1_like_bac"/>
    <property type="match status" value="1"/>
</dbReference>
<keyword evidence="4 12" id="KW-0808">Transferase</keyword>
<feature type="transmembrane region" description="Helical" evidence="10">
    <location>
        <begin position="228"/>
        <end position="251"/>
    </location>
</feature>
<dbReference type="Proteomes" id="UP000662200">
    <property type="component" value="Unassembled WGS sequence"/>
</dbReference>
<dbReference type="GO" id="GO:0005886">
    <property type="term" value="C:plasma membrane"/>
    <property type="evidence" value="ECO:0007669"/>
    <property type="project" value="TreeGrafter"/>
</dbReference>
<proteinExistence type="inferred from homology"/>
<keyword evidence="7 10" id="KW-1133">Transmembrane helix</keyword>
<evidence type="ECO:0000259" key="11">
    <source>
        <dbReference type="Pfam" id="PF00535"/>
    </source>
</evidence>
<sequence>MRVSVVVPCFRSTATLPALVERLAQVLPAHTEAHEVILVVDDGEDTTWAVAAAQARRLAEVRAIRLARNYGQHNALVAGVRAARHETVVTMDDDLQHPPEAVPTLLAALSSRVDLVYGVPEREEHGPVRSLASRVAKRGIAATLRVRNARDLSAFRAFRSYLCGAFDQIAGPHASVDVALSWATDRSVAVTVPMNARATGRSGYTLRGLLRHTANMVLGYSTAPLRAVMALGFAVGVVGLGFAGLTAYQYFSGVTRVAGFTTVASLVAIFASVQLIALGVLGEYVGRIHTDRMGRPTYLIRECVGEPDPDGAAHAARAARPSPAGQRG</sequence>
<keyword evidence="2" id="KW-1003">Cell membrane</keyword>
<evidence type="ECO:0000313" key="13">
    <source>
        <dbReference type="Proteomes" id="UP000662200"/>
    </source>
</evidence>
<dbReference type="InterPro" id="IPR001173">
    <property type="entry name" value="Glyco_trans_2-like"/>
</dbReference>
<keyword evidence="3" id="KW-0328">Glycosyltransferase</keyword>
<dbReference type="PANTHER" id="PTHR48090:SF3">
    <property type="entry name" value="UNDECAPRENYL-PHOSPHATE 4-DEOXY-4-FORMAMIDO-L-ARABINOSE TRANSFERASE"/>
    <property type="match status" value="1"/>
</dbReference>
<dbReference type="GO" id="GO:0099621">
    <property type="term" value="F:undecaprenyl-phosphate 4-deoxy-4-formamido-L-arabinose transferase activity"/>
    <property type="evidence" value="ECO:0007669"/>
    <property type="project" value="TreeGrafter"/>
</dbReference>
<protein>
    <submittedName>
        <fullName evidence="12">Glucosyl transferase</fullName>
    </submittedName>
</protein>
<dbReference type="Pfam" id="PF00535">
    <property type="entry name" value="Glycos_transf_2"/>
    <property type="match status" value="1"/>
</dbReference>
<comment type="similarity">
    <text evidence="1">Belongs to the glycosyltransferase 2 family.</text>
</comment>
<accession>A0A8J3FJL1</accession>
<dbReference type="InterPro" id="IPR050256">
    <property type="entry name" value="Glycosyltransferase_2"/>
</dbReference>
<evidence type="ECO:0000256" key="2">
    <source>
        <dbReference type="ARBA" id="ARBA00022475"/>
    </source>
</evidence>
<dbReference type="AlphaFoldDB" id="A0A8J3FJL1"/>